<feature type="transmembrane region" description="Helical" evidence="1">
    <location>
        <begin position="123"/>
        <end position="146"/>
    </location>
</feature>
<organism evidence="2 3">
    <name type="scientific">Blastomonas natatoria</name>
    <dbReference type="NCBI Taxonomy" id="34015"/>
    <lineage>
        <taxon>Bacteria</taxon>
        <taxon>Pseudomonadati</taxon>
        <taxon>Pseudomonadota</taxon>
        <taxon>Alphaproteobacteria</taxon>
        <taxon>Sphingomonadales</taxon>
        <taxon>Sphingomonadaceae</taxon>
        <taxon>Blastomonas</taxon>
    </lineage>
</organism>
<feature type="transmembrane region" description="Helical" evidence="1">
    <location>
        <begin position="12"/>
        <end position="33"/>
    </location>
</feature>
<evidence type="ECO:0000313" key="3">
    <source>
        <dbReference type="Proteomes" id="UP000248014"/>
    </source>
</evidence>
<feature type="transmembrane region" description="Helical" evidence="1">
    <location>
        <begin position="45"/>
        <end position="66"/>
    </location>
</feature>
<keyword evidence="1" id="KW-1133">Transmembrane helix</keyword>
<dbReference type="EMBL" id="QJJM01000001">
    <property type="protein sequence ID" value="PXW79197.1"/>
    <property type="molecule type" value="Genomic_DNA"/>
</dbReference>
<sequence>MTAATAHIRASTLISVIISMAISAAFFILVFGMKPLIAVFAPDNLALDFVPQTLAAGFMAALMPGLQTRAKMISGNLAGAPPLARAIVVRAGLLAGASLVLAAAVSGLLWLGGVETLPWGSALTLKIGYGGLLGLIITPIALRAILPRG</sequence>
<protein>
    <submittedName>
        <fullName evidence="2">Uncharacterized protein</fullName>
    </submittedName>
</protein>
<comment type="caution">
    <text evidence="2">The sequence shown here is derived from an EMBL/GenBank/DDBJ whole genome shotgun (WGS) entry which is preliminary data.</text>
</comment>
<proteinExistence type="predicted"/>
<reference evidence="2 3" key="1">
    <citation type="submission" date="2018-05" db="EMBL/GenBank/DDBJ databases">
        <title>Genomic Encyclopedia of Type Strains, Phase IV (KMG-IV): sequencing the most valuable type-strain genomes for metagenomic binning, comparative biology and taxonomic classification.</title>
        <authorList>
            <person name="Goeker M."/>
        </authorList>
    </citation>
    <scope>NUCLEOTIDE SEQUENCE [LARGE SCALE GENOMIC DNA]</scope>
    <source>
        <strain evidence="2 3">DSM 3183</strain>
    </source>
</reference>
<evidence type="ECO:0000256" key="1">
    <source>
        <dbReference type="SAM" id="Phobius"/>
    </source>
</evidence>
<dbReference type="AlphaFoldDB" id="A0A2V3VBW9"/>
<keyword evidence="1" id="KW-0472">Membrane</keyword>
<dbReference type="Proteomes" id="UP000248014">
    <property type="component" value="Unassembled WGS sequence"/>
</dbReference>
<feature type="transmembrane region" description="Helical" evidence="1">
    <location>
        <begin position="87"/>
        <end position="111"/>
    </location>
</feature>
<evidence type="ECO:0000313" key="2">
    <source>
        <dbReference type="EMBL" id="PXW79197.1"/>
    </source>
</evidence>
<keyword evidence="3" id="KW-1185">Reference proteome</keyword>
<name>A0A2V3VBW9_9SPHN</name>
<keyword evidence="1" id="KW-0812">Transmembrane</keyword>
<gene>
    <name evidence="2" type="ORF">C7451_101261</name>
</gene>
<accession>A0A2V3VBW9</accession>
<dbReference type="RefSeq" id="WP_110297162.1">
    <property type="nucleotide sequence ID" value="NZ_QJJM01000001.1"/>
</dbReference>
<dbReference type="OrthoDB" id="7509450at2"/>